<protein>
    <submittedName>
        <fullName evidence="1">Uncharacterized protein</fullName>
    </submittedName>
</protein>
<comment type="caution">
    <text evidence="1">The sequence shown here is derived from an EMBL/GenBank/DDBJ whole genome shotgun (WGS) entry which is preliminary data.</text>
</comment>
<reference evidence="1 2" key="1">
    <citation type="submission" date="2019-12" db="EMBL/GenBank/DDBJ databases">
        <authorList>
            <person name="Alioto T."/>
            <person name="Alioto T."/>
            <person name="Gomez Garrido J."/>
        </authorList>
    </citation>
    <scope>NUCLEOTIDE SEQUENCE [LARGE SCALE GENOMIC DNA]</scope>
</reference>
<organism evidence="1 2">
    <name type="scientific">Olea europaea subsp. europaea</name>
    <dbReference type="NCBI Taxonomy" id="158383"/>
    <lineage>
        <taxon>Eukaryota</taxon>
        <taxon>Viridiplantae</taxon>
        <taxon>Streptophyta</taxon>
        <taxon>Embryophyta</taxon>
        <taxon>Tracheophyta</taxon>
        <taxon>Spermatophyta</taxon>
        <taxon>Magnoliopsida</taxon>
        <taxon>eudicotyledons</taxon>
        <taxon>Gunneridae</taxon>
        <taxon>Pentapetalae</taxon>
        <taxon>asterids</taxon>
        <taxon>lamiids</taxon>
        <taxon>Lamiales</taxon>
        <taxon>Oleaceae</taxon>
        <taxon>Oleeae</taxon>
        <taxon>Olea</taxon>
    </lineage>
</organism>
<name>A0A8S0V956_OLEEU</name>
<gene>
    <name evidence="1" type="ORF">OLEA9_A076277</name>
</gene>
<dbReference type="EMBL" id="CACTIH010009170">
    <property type="protein sequence ID" value="CAA3026661.1"/>
    <property type="molecule type" value="Genomic_DNA"/>
</dbReference>
<dbReference type="Proteomes" id="UP000594638">
    <property type="component" value="Unassembled WGS sequence"/>
</dbReference>
<feature type="non-terminal residue" evidence="1">
    <location>
        <position position="1"/>
    </location>
</feature>
<evidence type="ECO:0000313" key="2">
    <source>
        <dbReference type="Proteomes" id="UP000594638"/>
    </source>
</evidence>
<sequence>KYLGYSWQDEWKMKKLNSLCWDDQPGSPLSFFLLMTSQILRGACNIMALKLPDLNTSDLRHARRLPSKPHPPILW</sequence>
<dbReference type="AlphaFoldDB" id="A0A8S0V956"/>
<dbReference type="Gramene" id="OE9A076277T1">
    <property type="protein sequence ID" value="OE9A076277C1"/>
    <property type="gene ID" value="OE9A076277"/>
</dbReference>
<evidence type="ECO:0000313" key="1">
    <source>
        <dbReference type="EMBL" id="CAA3026661.1"/>
    </source>
</evidence>
<proteinExistence type="predicted"/>
<accession>A0A8S0V956</accession>
<keyword evidence="2" id="KW-1185">Reference proteome</keyword>